<dbReference type="GO" id="GO:0003723">
    <property type="term" value="F:RNA binding"/>
    <property type="evidence" value="ECO:0007669"/>
    <property type="project" value="InterPro"/>
</dbReference>
<evidence type="ECO:0000256" key="2">
    <source>
        <dbReference type="ARBA" id="ARBA00022737"/>
    </source>
</evidence>
<evidence type="ECO:0000256" key="1">
    <source>
        <dbReference type="ARBA" id="ARBA00006643"/>
    </source>
</evidence>
<dbReference type="PROSITE" id="PS50994">
    <property type="entry name" value="INTEGRASE"/>
    <property type="match status" value="1"/>
</dbReference>
<dbReference type="FunFam" id="1.25.40.10:FF:000184">
    <property type="entry name" value="Pentatricopeptide repeat-containing protein, chloroplastic"/>
    <property type="match status" value="1"/>
</dbReference>
<dbReference type="InterPro" id="IPR032867">
    <property type="entry name" value="DYW_dom"/>
</dbReference>
<dbReference type="InterPro" id="IPR001584">
    <property type="entry name" value="Integrase_cat-core"/>
</dbReference>
<dbReference type="Pfam" id="PF20431">
    <property type="entry name" value="E_motif"/>
    <property type="match status" value="1"/>
</dbReference>
<dbReference type="InterPro" id="IPR016197">
    <property type="entry name" value="Chromo-like_dom_sf"/>
</dbReference>
<feature type="repeat" description="PPR" evidence="3">
    <location>
        <begin position="196"/>
        <end position="230"/>
    </location>
</feature>
<dbReference type="Gene3D" id="1.25.40.10">
    <property type="entry name" value="Tetratricopeptide repeat domain"/>
    <property type="match status" value="2"/>
</dbReference>
<dbReference type="InterPro" id="IPR036397">
    <property type="entry name" value="RNaseH_sf"/>
</dbReference>
<dbReference type="GO" id="GO:0008270">
    <property type="term" value="F:zinc ion binding"/>
    <property type="evidence" value="ECO:0007669"/>
    <property type="project" value="InterPro"/>
</dbReference>
<feature type="domain" description="Integrase catalytic" evidence="4">
    <location>
        <begin position="631"/>
        <end position="796"/>
    </location>
</feature>
<sequence length="1012" mass="115220">MARGYARSNDPLRAIILFCRVLWSDLVPDDYTFSSLLKACSKVKALEEGKQLHCFALKLGVSDNIYVVPTLINMYTSCGEIDDARRVFDKIDEPCVVAYNAIITSLARNNQPNEALALFRELQESGLKPTDVTMLVALSSCAMLGSLDLGRWIHEYVKKYGFDRYVKVNTALIDMYAKCGSLDDAVNVFRGMPKRDTQTWSTIIIAYATHGDGFQAISMLKEMKKEKVQPDEITFLGILYACSHNGLVEEGFEYFHSMTNEYGIVPSIKHYGCMVDLLGRAGRLDEAYKFIDELPIKPTPILWRTLLSACSSHGNVEMGKQVMERISELDDSHGGDYVILSNLCARYGKWDDVNHLRKMMIDKGAVKIPGCSSIEVNNVVHEFFAGDGIHSISTTLHRALDELIKELKLAGYVADTSLVFHPDMEDEDKEIILRYHSEKIAITFGLLNTPPGTTIRVVKNLRVCGDCHNAAKFISLVFGRQIILRDVQRFHHFKDGKCSCELSAASFVWKDQPVNHCMQPRRRKEVRQDSELQKIVEELKVNPESKVGFTVNQDILFYKGRLVLSPNSPTIPLLLKEFHETPMGGHSGFLRTYRRLAANLYWPGMQKRIRDFVRACDTCQRQKYAATVPGGLLQPLSILNAIWEDLSLDFITGLPRSKGFEAVLVVDRLSKYSHFLLLKHPYTAKSVAELFVKEIVRLHGVPISIISDRDPLFVSHFWMELFKLQGTQLNMSSAYDLETDGQTEVTNRCLESYLRCFASEQPKTWSHWIPWAEFWYNSTFHVSIGKTPFEVVYGRQPPNIIRFLSNEKKVAAVAMELSERDEALTQLKAHSLRAQQQMKKQQSVAKRINPKLAAWFYGPFKIIEKLGEVAYKLQLPAHSRIHPVFHVSLLKKAIGDYAVQGDLPKELEIQPVEDFYPEKVVRSRIINQGGVSTPLSLIQWKNKSIEDATWEDSVFIRGQFPEFNLEDKIFTKEGGIDRNLTEEVGLDVNYDKPKIWRVYKRKRMEGAELAHA</sequence>
<dbReference type="SUPFAM" id="SSF54160">
    <property type="entry name" value="Chromo domain-like"/>
    <property type="match status" value="1"/>
</dbReference>
<dbReference type="SUPFAM" id="SSF48452">
    <property type="entry name" value="TPR-like"/>
    <property type="match status" value="2"/>
</dbReference>
<dbReference type="SUPFAM" id="SSF53098">
    <property type="entry name" value="Ribonuclease H-like"/>
    <property type="match status" value="1"/>
</dbReference>
<feature type="repeat" description="PPR" evidence="3">
    <location>
        <begin position="95"/>
        <end position="129"/>
    </location>
</feature>
<dbReference type="NCBIfam" id="TIGR00756">
    <property type="entry name" value="PPR"/>
    <property type="match status" value="3"/>
</dbReference>
<dbReference type="InterPro" id="IPR046848">
    <property type="entry name" value="E_motif"/>
</dbReference>
<dbReference type="Gene3D" id="3.30.420.10">
    <property type="entry name" value="Ribonuclease H-like superfamily/Ribonuclease H"/>
    <property type="match status" value="1"/>
</dbReference>
<dbReference type="Pfam" id="PF17921">
    <property type="entry name" value="Integrase_H2C2"/>
    <property type="match status" value="1"/>
</dbReference>
<dbReference type="InterPro" id="IPR041588">
    <property type="entry name" value="Integrase_H2C2"/>
</dbReference>
<dbReference type="STRING" id="57577.A0A2K3NXR6"/>
<dbReference type="GO" id="GO:0015074">
    <property type="term" value="P:DNA integration"/>
    <property type="evidence" value="ECO:0007669"/>
    <property type="project" value="InterPro"/>
</dbReference>
<dbReference type="InterPro" id="IPR056924">
    <property type="entry name" value="SH3_Tf2-1"/>
</dbReference>
<dbReference type="AlphaFoldDB" id="A0A2K3NXR6"/>
<dbReference type="FunFam" id="1.10.340.70:FF:000001">
    <property type="entry name" value="Retrovirus-related Pol polyprotein from transposon gypsy-like Protein"/>
    <property type="match status" value="1"/>
</dbReference>
<dbReference type="Proteomes" id="UP000236291">
    <property type="component" value="Unassembled WGS sequence"/>
</dbReference>
<comment type="similarity">
    <text evidence="1">Belongs to the PPR family. PCMP-H subfamily.</text>
</comment>
<dbReference type="InterPro" id="IPR011990">
    <property type="entry name" value="TPR-like_helical_dom_sf"/>
</dbReference>
<accession>A0A2K3NXR6</accession>
<dbReference type="InterPro" id="IPR046960">
    <property type="entry name" value="PPR_At4g14850-like_plant"/>
</dbReference>
<gene>
    <name evidence="5" type="ORF">L195_g004333</name>
</gene>
<dbReference type="Pfam" id="PF01535">
    <property type="entry name" value="PPR"/>
    <property type="match status" value="3"/>
</dbReference>
<dbReference type="PANTHER" id="PTHR47926">
    <property type="entry name" value="PENTATRICOPEPTIDE REPEAT-CONTAINING PROTEIN"/>
    <property type="match status" value="1"/>
</dbReference>
<dbReference type="Pfam" id="PF13041">
    <property type="entry name" value="PPR_2"/>
    <property type="match status" value="2"/>
</dbReference>
<evidence type="ECO:0000313" key="5">
    <source>
        <dbReference type="EMBL" id="PNY07827.1"/>
    </source>
</evidence>
<protein>
    <submittedName>
        <fullName evidence="5">Pentatricopeptide repeat-containing protein at2g02980-like protein</fullName>
    </submittedName>
</protein>
<dbReference type="InterPro" id="IPR012337">
    <property type="entry name" value="RNaseH-like_sf"/>
</dbReference>
<reference evidence="5 6" key="2">
    <citation type="journal article" date="2017" name="Front. Plant Sci.">
        <title>Gene Classification and Mining of Molecular Markers Useful in Red Clover (Trifolium pratense) Breeding.</title>
        <authorList>
            <person name="Istvanek J."/>
            <person name="Dluhosova J."/>
            <person name="Dluhos P."/>
            <person name="Patkova L."/>
            <person name="Nedelnik J."/>
            <person name="Repkova J."/>
        </authorList>
    </citation>
    <scope>NUCLEOTIDE SEQUENCE [LARGE SCALE GENOMIC DNA]</scope>
    <source>
        <strain evidence="6">cv. Tatra</strain>
        <tissue evidence="5">Young leaves</tissue>
    </source>
</reference>
<name>A0A2K3NXR6_TRIPR</name>
<dbReference type="PROSITE" id="PS51375">
    <property type="entry name" value="PPR"/>
    <property type="match status" value="2"/>
</dbReference>
<comment type="caution">
    <text evidence="5">The sequence shown here is derived from an EMBL/GenBank/DDBJ whole genome shotgun (WGS) entry which is preliminary data.</text>
</comment>
<evidence type="ECO:0000259" key="4">
    <source>
        <dbReference type="PROSITE" id="PS50994"/>
    </source>
</evidence>
<proteinExistence type="inferred from homology"/>
<organism evidence="5 6">
    <name type="scientific">Trifolium pratense</name>
    <name type="common">Red clover</name>
    <dbReference type="NCBI Taxonomy" id="57577"/>
    <lineage>
        <taxon>Eukaryota</taxon>
        <taxon>Viridiplantae</taxon>
        <taxon>Streptophyta</taxon>
        <taxon>Embryophyta</taxon>
        <taxon>Tracheophyta</taxon>
        <taxon>Spermatophyta</taxon>
        <taxon>Magnoliopsida</taxon>
        <taxon>eudicotyledons</taxon>
        <taxon>Gunneridae</taxon>
        <taxon>Pentapetalae</taxon>
        <taxon>rosids</taxon>
        <taxon>fabids</taxon>
        <taxon>Fabales</taxon>
        <taxon>Fabaceae</taxon>
        <taxon>Papilionoideae</taxon>
        <taxon>50 kb inversion clade</taxon>
        <taxon>NPAAA clade</taxon>
        <taxon>Hologalegina</taxon>
        <taxon>IRL clade</taxon>
        <taxon>Trifolieae</taxon>
        <taxon>Trifolium</taxon>
    </lineage>
</organism>
<dbReference type="Pfam" id="PF14432">
    <property type="entry name" value="DYW_deaminase"/>
    <property type="match status" value="1"/>
</dbReference>
<dbReference type="GO" id="GO:0009451">
    <property type="term" value="P:RNA modification"/>
    <property type="evidence" value="ECO:0007669"/>
    <property type="project" value="InterPro"/>
</dbReference>
<dbReference type="EMBL" id="ASHM01002129">
    <property type="protein sequence ID" value="PNY07827.1"/>
    <property type="molecule type" value="Genomic_DNA"/>
</dbReference>
<evidence type="ECO:0000256" key="3">
    <source>
        <dbReference type="PROSITE-ProRule" id="PRU00708"/>
    </source>
</evidence>
<dbReference type="PANTHER" id="PTHR47926:SF488">
    <property type="entry name" value="DYW DOMAIN-CONTAINING PROTEIN"/>
    <property type="match status" value="1"/>
</dbReference>
<reference evidence="5 6" key="1">
    <citation type="journal article" date="2014" name="Am. J. Bot.">
        <title>Genome assembly and annotation for red clover (Trifolium pratense; Fabaceae).</title>
        <authorList>
            <person name="Istvanek J."/>
            <person name="Jaros M."/>
            <person name="Krenek A."/>
            <person name="Repkova J."/>
        </authorList>
    </citation>
    <scope>NUCLEOTIDE SEQUENCE [LARGE SCALE GENOMIC DNA]</scope>
    <source>
        <strain evidence="6">cv. Tatra</strain>
        <tissue evidence="5">Young leaves</tissue>
    </source>
</reference>
<dbReference type="InterPro" id="IPR002885">
    <property type="entry name" value="PPR_rpt"/>
</dbReference>
<dbReference type="FunFam" id="1.25.40.10:FF:000427">
    <property type="entry name" value="Pentatricopeptide repeat-containing protein chloroplastic"/>
    <property type="match status" value="1"/>
</dbReference>
<evidence type="ECO:0000313" key="6">
    <source>
        <dbReference type="Proteomes" id="UP000236291"/>
    </source>
</evidence>
<keyword evidence="2" id="KW-0677">Repeat</keyword>
<dbReference type="Pfam" id="PF24626">
    <property type="entry name" value="SH3_Tf2-1"/>
    <property type="match status" value="1"/>
</dbReference>
<dbReference type="Gene3D" id="1.10.340.70">
    <property type="match status" value="1"/>
</dbReference>